<reference evidence="2 3" key="1">
    <citation type="submission" date="2020-07" db="EMBL/GenBank/DDBJ databases">
        <title>Sequencing the genomes of 1000 actinobacteria strains.</title>
        <authorList>
            <person name="Klenk H.-P."/>
        </authorList>
    </citation>
    <scope>NUCLEOTIDE SEQUENCE [LARGE SCALE GENOMIC DNA]</scope>
    <source>
        <strain evidence="2 3">DSM 45975</strain>
    </source>
</reference>
<dbReference type="SMART" id="SM00943">
    <property type="entry name" value="Prim-Pol"/>
    <property type="match status" value="1"/>
</dbReference>
<comment type="caution">
    <text evidence="2">The sequence shown here is derived from an EMBL/GenBank/DDBJ whole genome shotgun (WGS) entry which is preliminary data.</text>
</comment>
<protein>
    <recommendedName>
        <fullName evidence="1">DNA primase/polymerase bifunctional N-terminal domain-containing protein</fullName>
    </recommendedName>
</protein>
<feature type="domain" description="DNA primase/polymerase bifunctional N-terminal" evidence="1">
    <location>
        <begin position="29"/>
        <end position="190"/>
    </location>
</feature>
<sequence>MTRTEPKHPGGSLLPVIPGTRWTELRSAAVECARRSWPVLPGTYQLDERDGWWGRPGAAGLRPVAPPIAPDRALDRWTRRPCSVLLACGHSVDAVEVTAEHGGRALERLFGDRLGPVAASPSGCWFFFVSSNGLPMRTELFERAQVQHHARGCWLPLPPSSRDGLVYSWRVSPSSADWSLPSSAEVQQVLAETLPR</sequence>
<keyword evidence="3" id="KW-1185">Reference proteome</keyword>
<dbReference type="EMBL" id="JACGWZ010000005">
    <property type="protein sequence ID" value="MBA8826438.1"/>
    <property type="molecule type" value="Genomic_DNA"/>
</dbReference>
<dbReference type="Pfam" id="PF09250">
    <property type="entry name" value="Prim-Pol"/>
    <property type="match status" value="1"/>
</dbReference>
<dbReference type="RefSeq" id="WP_182545648.1">
    <property type="nucleotide sequence ID" value="NZ_JACGWZ010000005.1"/>
</dbReference>
<dbReference type="Proteomes" id="UP000569329">
    <property type="component" value="Unassembled WGS sequence"/>
</dbReference>
<organism evidence="2 3">
    <name type="scientific">Halosaccharopolyspora lacisalsi</name>
    <dbReference type="NCBI Taxonomy" id="1000566"/>
    <lineage>
        <taxon>Bacteria</taxon>
        <taxon>Bacillati</taxon>
        <taxon>Actinomycetota</taxon>
        <taxon>Actinomycetes</taxon>
        <taxon>Pseudonocardiales</taxon>
        <taxon>Pseudonocardiaceae</taxon>
        <taxon>Halosaccharopolyspora</taxon>
    </lineage>
</organism>
<evidence type="ECO:0000313" key="3">
    <source>
        <dbReference type="Proteomes" id="UP000569329"/>
    </source>
</evidence>
<accession>A0A839E6C1</accession>
<dbReference type="AlphaFoldDB" id="A0A839E6C1"/>
<evidence type="ECO:0000313" key="2">
    <source>
        <dbReference type="EMBL" id="MBA8826438.1"/>
    </source>
</evidence>
<dbReference type="InterPro" id="IPR015330">
    <property type="entry name" value="DNA_primase/pol_bifunc_N"/>
</dbReference>
<name>A0A839E6C1_9PSEU</name>
<evidence type="ECO:0000259" key="1">
    <source>
        <dbReference type="SMART" id="SM00943"/>
    </source>
</evidence>
<proteinExistence type="predicted"/>
<gene>
    <name evidence="2" type="ORF">FHX42_003814</name>
</gene>